<evidence type="ECO:0000256" key="1">
    <source>
        <dbReference type="SAM" id="MobiDB-lite"/>
    </source>
</evidence>
<sequence>AKLTEEKKSADDRVAELEAAIAPINGEPEEAFGLVTRADLVGKIKEIAGDCLAALKFGWKNAIAQLKLLNSDVELKTEGMGMLKEVRDGRIVPLPGYQSDSESEEEGESARMDGVEHQRESAHEDDPSNTLTHYYP</sequence>
<evidence type="ECO:0000313" key="2">
    <source>
        <dbReference type="EMBL" id="MCI25108.1"/>
    </source>
</evidence>
<dbReference type="Proteomes" id="UP000265520">
    <property type="component" value="Unassembled WGS sequence"/>
</dbReference>
<reference evidence="2 3" key="1">
    <citation type="journal article" date="2018" name="Front. Plant Sci.">
        <title>Red Clover (Trifolium pratense) and Zigzag Clover (T. medium) - A Picture of Genomic Similarities and Differences.</title>
        <authorList>
            <person name="Dluhosova J."/>
            <person name="Istvanek J."/>
            <person name="Nedelnik J."/>
            <person name="Repkova J."/>
        </authorList>
    </citation>
    <scope>NUCLEOTIDE SEQUENCE [LARGE SCALE GENOMIC DNA]</scope>
    <source>
        <strain evidence="3">cv. 10/8</strain>
        <tissue evidence="2">Leaf</tissue>
    </source>
</reference>
<evidence type="ECO:0000313" key="3">
    <source>
        <dbReference type="Proteomes" id="UP000265520"/>
    </source>
</evidence>
<proteinExistence type="predicted"/>
<feature type="compositionally biased region" description="Basic and acidic residues" evidence="1">
    <location>
        <begin position="108"/>
        <end position="126"/>
    </location>
</feature>
<accession>A0A392QLL2</accession>
<feature type="region of interest" description="Disordered" evidence="1">
    <location>
        <begin position="91"/>
        <end position="136"/>
    </location>
</feature>
<name>A0A392QLL2_9FABA</name>
<feature type="non-terminal residue" evidence="2">
    <location>
        <position position="1"/>
    </location>
</feature>
<dbReference type="AlphaFoldDB" id="A0A392QLL2"/>
<dbReference type="EMBL" id="LXQA010145330">
    <property type="protein sequence ID" value="MCI25108.1"/>
    <property type="molecule type" value="Genomic_DNA"/>
</dbReference>
<protein>
    <submittedName>
        <fullName evidence="2">Pentatricopeptide repeat-containing protein</fullName>
    </submittedName>
</protein>
<keyword evidence="3" id="KW-1185">Reference proteome</keyword>
<organism evidence="2 3">
    <name type="scientific">Trifolium medium</name>
    <dbReference type="NCBI Taxonomy" id="97028"/>
    <lineage>
        <taxon>Eukaryota</taxon>
        <taxon>Viridiplantae</taxon>
        <taxon>Streptophyta</taxon>
        <taxon>Embryophyta</taxon>
        <taxon>Tracheophyta</taxon>
        <taxon>Spermatophyta</taxon>
        <taxon>Magnoliopsida</taxon>
        <taxon>eudicotyledons</taxon>
        <taxon>Gunneridae</taxon>
        <taxon>Pentapetalae</taxon>
        <taxon>rosids</taxon>
        <taxon>fabids</taxon>
        <taxon>Fabales</taxon>
        <taxon>Fabaceae</taxon>
        <taxon>Papilionoideae</taxon>
        <taxon>50 kb inversion clade</taxon>
        <taxon>NPAAA clade</taxon>
        <taxon>Hologalegina</taxon>
        <taxon>IRL clade</taxon>
        <taxon>Trifolieae</taxon>
        <taxon>Trifolium</taxon>
    </lineage>
</organism>
<comment type="caution">
    <text evidence="2">The sequence shown here is derived from an EMBL/GenBank/DDBJ whole genome shotgun (WGS) entry which is preliminary data.</text>
</comment>